<dbReference type="Pfam" id="PF25967">
    <property type="entry name" value="RND-MFP_C"/>
    <property type="match status" value="1"/>
</dbReference>
<feature type="domain" description="Multidrug resistance protein MdtA-like barrel-sandwich hybrid" evidence="6">
    <location>
        <begin position="78"/>
        <end position="213"/>
    </location>
</feature>
<sequence length="357" mass="37294">MSTPNSEQTKRQLIYAAASIAGLILLLVWMQGGFVGKTPPGTTEAAPGQTGRLVTARAEVKEIDDIMAWPGTVSARTVAQLAPKVSARIIEVAVKAGDTVKAGQVLAKLDQGEWQARLRQARSALAAAEAEAARAQADARRTQNLFDQEAATRQALDAALATARAGSAQAAEARAAVSEAESHFGETTLRAPFDGAVVQRLLEPGDMAMPGSAVLVVQSEQRLRVEADVPEQCAAAIQAGTALQARVGERRYAAVAEEIAPAADPRSRTVQVKAGLNGAADLQPGAFAWLEQPCGRRNALLVPASAVSRSGQLESVHVVEGGKTLLRHVRTGKSRDGWVEVLAGLKAGDLVVTDSAP</sequence>
<accession>A0A8D4VRI3</accession>
<keyword evidence="5" id="KW-0812">Transmembrane</keyword>
<evidence type="ECO:0000313" key="10">
    <source>
        <dbReference type="Proteomes" id="UP000824988"/>
    </source>
</evidence>
<gene>
    <name evidence="9" type="ORF">MoryE10_18680</name>
</gene>
<dbReference type="RefSeq" id="WP_221046880.1">
    <property type="nucleotide sequence ID" value="NZ_AP019782.1"/>
</dbReference>
<evidence type="ECO:0000259" key="7">
    <source>
        <dbReference type="Pfam" id="PF25954"/>
    </source>
</evidence>
<evidence type="ECO:0000256" key="4">
    <source>
        <dbReference type="SAM" id="Coils"/>
    </source>
</evidence>
<evidence type="ECO:0000259" key="8">
    <source>
        <dbReference type="Pfam" id="PF25967"/>
    </source>
</evidence>
<dbReference type="Pfam" id="PF25917">
    <property type="entry name" value="BSH_RND"/>
    <property type="match status" value="1"/>
</dbReference>
<comment type="similarity">
    <text evidence="2">Belongs to the membrane fusion protein (MFP) (TC 8.A.1) family.</text>
</comment>
<evidence type="ECO:0000259" key="6">
    <source>
        <dbReference type="Pfam" id="PF25917"/>
    </source>
</evidence>
<keyword evidence="10" id="KW-1185">Reference proteome</keyword>
<feature type="coiled-coil region" evidence="4">
    <location>
        <begin position="111"/>
        <end position="145"/>
    </location>
</feature>
<name>A0A8D4VRI3_9GAMM</name>
<comment type="subcellular location">
    <subcellularLocation>
        <location evidence="1">Cell envelope</location>
    </subcellularLocation>
</comment>
<dbReference type="GO" id="GO:0015562">
    <property type="term" value="F:efflux transmembrane transporter activity"/>
    <property type="evidence" value="ECO:0007669"/>
    <property type="project" value="TreeGrafter"/>
</dbReference>
<feature type="transmembrane region" description="Helical" evidence="5">
    <location>
        <begin position="12"/>
        <end position="30"/>
    </location>
</feature>
<dbReference type="GO" id="GO:1990281">
    <property type="term" value="C:efflux pump complex"/>
    <property type="evidence" value="ECO:0007669"/>
    <property type="project" value="TreeGrafter"/>
</dbReference>
<keyword evidence="5" id="KW-1133">Transmembrane helix</keyword>
<evidence type="ECO:0000256" key="3">
    <source>
        <dbReference type="ARBA" id="ARBA00022448"/>
    </source>
</evidence>
<dbReference type="InterPro" id="IPR006143">
    <property type="entry name" value="RND_pump_MFP"/>
</dbReference>
<organism evidence="9 10">
    <name type="scientific">Methylogaea oryzae</name>
    <dbReference type="NCBI Taxonomy" id="1295382"/>
    <lineage>
        <taxon>Bacteria</taxon>
        <taxon>Pseudomonadati</taxon>
        <taxon>Pseudomonadota</taxon>
        <taxon>Gammaproteobacteria</taxon>
        <taxon>Methylococcales</taxon>
        <taxon>Methylococcaceae</taxon>
        <taxon>Methylogaea</taxon>
    </lineage>
</organism>
<evidence type="ECO:0000256" key="1">
    <source>
        <dbReference type="ARBA" id="ARBA00004196"/>
    </source>
</evidence>
<dbReference type="AlphaFoldDB" id="A0A8D4VRI3"/>
<protein>
    <submittedName>
        <fullName evidence="9">Hemolysin D</fullName>
    </submittedName>
</protein>
<reference evidence="9" key="1">
    <citation type="submission" date="2019-06" db="EMBL/GenBank/DDBJ databases">
        <title>Complete genome sequence of Methylogaea oryzae strain JCM16910.</title>
        <authorList>
            <person name="Asakawa S."/>
        </authorList>
    </citation>
    <scope>NUCLEOTIDE SEQUENCE</scope>
    <source>
        <strain evidence="9">E10</strain>
    </source>
</reference>
<feature type="domain" description="Multidrug resistance protein MdtA-like C-terminal permuted SH3" evidence="8">
    <location>
        <begin position="298"/>
        <end position="355"/>
    </location>
</feature>
<keyword evidence="3" id="KW-0813">Transport</keyword>
<dbReference type="NCBIfam" id="TIGR01730">
    <property type="entry name" value="RND_mfp"/>
    <property type="match status" value="1"/>
</dbReference>
<dbReference type="InterPro" id="IPR058627">
    <property type="entry name" value="MdtA-like_C"/>
</dbReference>
<evidence type="ECO:0000256" key="2">
    <source>
        <dbReference type="ARBA" id="ARBA00009477"/>
    </source>
</evidence>
<dbReference type="PANTHER" id="PTHR30469:SF15">
    <property type="entry name" value="HLYD FAMILY OF SECRETION PROTEINS"/>
    <property type="match status" value="1"/>
</dbReference>
<dbReference type="InterPro" id="IPR058625">
    <property type="entry name" value="MdtA-like_BSH"/>
</dbReference>
<dbReference type="Proteomes" id="UP000824988">
    <property type="component" value="Chromosome"/>
</dbReference>
<dbReference type="KEGG" id="moz:MoryE10_18680"/>
<dbReference type="Pfam" id="PF25954">
    <property type="entry name" value="Beta-barrel_RND_2"/>
    <property type="match status" value="1"/>
</dbReference>
<evidence type="ECO:0000256" key="5">
    <source>
        <dbReference type="SAM" id="Phobius"/>
    </source>
</evidence>
<dbReference type="InterPro" id="IPR058792">
    <property type="entry name" value="Beta-barrel_RND_2"/>
</dbReference>
<keyword evidence="4" id="KW-0175">Coiled coil</keyword>
<proteinExistence type="inferred from homology"/>
<dbReference type="EMBL" id="AP019782">
    <property type="protein sequence ID" value="BBL71262.1"/>
    <property type="molecule type" value="Genomic_DNA"/>
</dbReference>
<dbReference type="PANTHER" id="PTHR30469">
    <property type="entry name" value="MULTIDRUG RESISTANCE PROTEIN MDTA"/>
    <property type="match status" value="1"/>
</dbReference>
<keyword evidence="5" id="KW-0472">Membrane</keyword>
<evidence type="ECO:0000313" key="9">
    <source>
        <dbReference type="EMBL" id="BBL71262.1"/>
    </source>
</evidence>
<feature type="domain" description="CusB-like beta-barrel" evidence="7">
    <location>
        <begin position="225"/>
        <end position="290"/>
    </location>
</feature>